<keyword evidence="2" id="KW-0560">Oxidoreductase</keyword>
<dbReference type="Gene3D" id="3.90.1580.10">
    <property type="entry name" value="paralog of FGE (formylglycine-generating enzyme)"/>
    <property type="match status" value="1"/>
</dbReference>
<dbReference type="InterPro" id="IPR042095">
    <property type="entry name" value="SUMF_sf"/>
</dbReference>
<dbReference type="PANTHER" id="PTHR23150">
    <property type="entry name" value="SULFATASE MODIFYING FACTOR 1, 2"/>
    <property type="match status" value="1"/>
</dbReference>
<reference evidence="2" key="1">
    <citation type="submission" date="2015-08" db="EMBL/GenBank/DDBJ databases">
        <authorList>
            <person name="Babu N.S."/>
            <person name="Beckwith C.J."/>
            <person name="Beseler K.G."/>
            <person name="Brison A."/>
            <person name="Carone J.V."/>
            <person name="Caskin T.P."/>
            <person name="Diamond M."/>
            <person name="Durham M.E."/>
            <person name="Foxe J.M."/>
            <person name="Go M."/>
            <person name="Henderson B.A."/>
            <person name="Jones I.B."/>
            <person name="McGettigan J.A."/>
            <person name="Micheletti S.J."/>
            <person name="Nasrallah M.E."/>
            <person name="Ortiz D."/>
            <person name="Piller C.R."/>
            <person name="Privatt S.R."/>
            <person name="Schneider S.L."/>
            <person name="Sharp S."/>
            <person name="Smith T.C."/>
            <person name="Stanton J.D."/>
            <person name="Ullery H.E."/>
            <person name="Wilson R.J."/>
            <person name="Serrano M.G."/>
            <person name="Buck G."/>
            <person name="Lee V."/>
            <person name="Wang Y."/>
            <person name="Carvalho R."/>
            <person name="Voegtly L."/>
            <person name="Shi R."/>
            <person name="Duckworth R."/>
            <person name="Johnson A."/>
            <person name="Loviza R."/>
            <person name="Walstead R."/>
            <person name="Shah Z."/>
            <person name="Kiflezghi M."/>
            <person name="Wade K."/>
            <person name="Ball S.L."/>
            <person name="Bradley K.W."/>
            <person name="Asai D.J."/>
            <person name="Bowman C.A."/>
            <person name="Russell D.A."/>
            <person name="Pope W.H."/>
            <person name="Jacobs-Sera D."/>
            <person name="Hendrix R.W."/>
            <person name="Hatfull G.F."/>
        </authorList>
    </citation>
    <scope>NUCLEOTIDE SEQUENCE</scope>
</reference>
<dbReference type="GO" id="GO:0120147">
    <property type="term" value="F:formylglycine-generating oxidase activity"/>
    <property type="evidence" value="ECO:0007669"/>
    <property type="project" value="TreeGrafter"/>
</dbReference>
<gene>
    <name evidence="2" type="ORF">NOCA120041</name>
</gene>
<dbReference type="InterPro" id="IPR005532">
    <property type="entry name" value="SUMF_dom"/>
</dbReference>
<accession>A0A2P2CDE5</accession>
<evidence type="ECO:0000259" key="1">
    <source>
        <dbReference type="Pfam" id="PF03781"/>
    </source>
</evidence>
<dbReference type="InterPro" id="IPR051043">
    <property type="entry name" value="Sulfatase_Mod_Factor_Kinase"/>
</dbReference>
<sequence length="144" mass="15834">MGGLDARRFPWGDDRGDADGGRAGEWRLNIWQGDFPVLDTADDGWAGTAPARSFAPNRLGLFNTVGNVWEWCEDWFSVHTYAESPLDAPTGPSSGTRRVIRGGSFLCHDSYCRRYRVAARSSTTPESSSSNVGFRCAADLPDDR</sequence>
<evidence type="ECO:0000313" key="2">
    <source>
        <dbReference type="EMBL" id="CUR60026.1"/>
    </source>
</evidence>
<name>A0A2P2CDE5_9ZZZZ</name>
<dbReference type="AlphaFoldDB" id="A0A2P2CDE5"/>
<dbReference type="SUPFAM" id="SSF56436">
    <property type="entry name" value="C-type lectin-like"/>
    <property type="match status" value="1"/>
</dbReference>
<feature type="domain" description="Sulfatase-modifying factor enzyme-like" evidence="1">
    <location>
        <begin position="2"/>
        <end position="137"/>
    </location>
</feature>
<dbReference type="Pfam" id="PF03781">
    <property type="entry name" value="FGE-sulfatase"/>
    <property type="match status" value="1"/>
</dbReference>
<dbReference type="PANTHER" id="PTHR23150:SF19">
    <property type="entry name" value="FORMYLGLYCINE-GENERATING ENZYME"/>
    <property type="match status" value="1"/>
</dbReference>
<dbReference type="InterPro" id="IPR016187">
    <property type="entry name" value="CTDL_fold"/>
</dbReference>
<organism evidence="2">
    <name type="scientific">metagenome</name>
    <dbReference type="NCBI Taxonomy" id="256318"/>
    <lineage>
        <taxon>unclassified sequences</taxon>
        <taxon>metagenomes</taxon>
    </lineage>
</organism>
<proteinExistence type="predicted"/>
<dbReference type="EC" id="1.8.99.-" evidence="2"/>
<dbReference type="EMBL" id="CZKB01000012">
    <property type="protein sequence ID" value="CUR60026.1"/>
    <property type="molecule type" value="Genomic_DNA"/>
</dbReference>
<protein>
    <submittedName>
        <fullName evidence="2">Sulfatase-modifying factor 1</fullName>
        <ecNumber evidence="2">1.8.99.-</ecNumber>
    </submittedName>
</protein>